<keyword evidence="3 9" id="KW-0812">Transmembrane</keyword>
<evidence type="ECO:0000256" key="6">
    <source>
        <dbReference type="ARBA" id="ARBA00023136"/>
    </source>
</evidence>
<keyword evidence="4 9" id="KW-1133">Transmembrane helix</keyword>
<keyword evidence="11" id="KW-1185">Reference proteome</keyword>
<dbReference type="InterPro" id="IPR006369">
    <property type="entry name" value="Protohaem_IX_farnesylTrfase"/>
</dbReference>
<evidence type="ECO:0000256" key="4">
    <source>
        <dbReference type="ARBA" id="ARBA00022989"/>
    </source>
</evidence>
<dbReference type="Proteomes" id="UP000323011">
    <property type="component" value="Unassembled WGS sequence"/>
</dbReference>
<keyword evidence="5" id="KW-0350">Heme biosynthesis</keyword>
<dbReference type="PANTHER" id="PTHR43448:SF2">
    <property type="entry name" value="PROTOHEME IX FARNESYLTRANSFERASE, MITOCHONDRIAL"/>
    <property type="match status" value="1"/>
</dbReference>
<evidence type="ECO:0000256" key="7">
    <source>
        <dbReference type="ARBA" id="ARBA00030253"/>
    </source>
</evidence>
<dbReference type="InterPro" id="IPR000537">
    <property type="entry name" value="UbiA_prenyltransferase"/>
</dbReference>
<dbReference type="InterPro" id="IPR044878">
    <property type="entry name" value="UbiA_sf"/>
</dbReference>
<evidence type="ECO:0000313" key="11">
    <source>
        <dbReference type="Proteomes" id="UP000323011"/>
    </source>
</evidence>
<feature type="transmembrane region" description="Helical" evidence="9">
    <location>
        <begin position="245"/>
        <end position="268"/>
    </location>
</feature>
<feature type="transmembrane region" description="Helical" evidence="9">
    <location>
        <begin position="69"/>
        <end position="91"/>
    </location>
</feature>
<sequence>MRASAALAAADEPQQLGASGAKPPSARPLTIGRAVRMYNQLSKLKLSVFVTGTAALGFLTAGPPVSVPALIGVTLGTYLCSASAGTWNQLYEIKNDALMSRTRARPLPSGRMSKAHAATFGAVAGLSGVGLLAVACNPLTAALGAANIGIYSLIYTPMKQVSFLNTEVGAIVGAIPPLMGWAACTGSITAEPAGAALFAALFLWQMPHFYALAWRHRADYARGGYAMVSKDDPDGRRTATRTLGYSLGLLAFPVATTLAGVTSPMFVVEATAANTLFMHKAWRFYRDPSDDTARGVFFASLWYLPVIMFFLMFHSHRWRSATDAEDARELGEAVPAVEARVGEGQGEVPQWLEEVDMVLATAFADDPVSRWVSENLSGAAARARRVLRSHCPHEILTSAPRVGEGNETEGSLSVARASAAAGECPVSHNRGSSAAVDALGKVLPCPVSKSQQQVASVRSAAKGSAVATSESL</sequence>
<dbReference type="CDD" id="cd13957">
    <property type="entry name" value="PT_UbiA_Cox10"/>
    <property type="match status" value="1"/>
</dbReference>
<evidence type="ECO:0000256" key="8">
    <source>
        <dbReference type="SAM" id="MobiDB-lite"/>
    </source>
</evidence>
<feature type="region of interest" description="Disordered" evidence="8">
    <location>
        <begin position="1"/>
        <end position="25"/>
    </location>
</feature>
<keyword evidence="6 9" id="KW-0472">Membrane</keyword>
<feature type="transmembrane region" description="Helical" evidence="9">
    <location>
        <begin position="194"/>
        <end position="213"/>
    </location>
</feature>
<dbReference type="GO" id="GO:0005739">
    <property type="term" value="C:mitochondrion"/>
    <property type="evidence" value="ECO:0007669"/>
    <property type="project" value="TreeGrafter"/>
</dbReference>
<feature type="transmembrane region" description="Helical" evidence="9">
    <location>
        <begin position="168"/>
        <end position="188"/>
    </location>
</feature>
<dbReference type="Pfam" id="PF01040">
    <property type="entry name" value="UbiA"/>
    <property type="match status" value="1"/>
</dbReference>
<dbReference type="NCBIfam" id="TIGR01473">
    <property type="entry name" value="cyoE_ctaB"/>
    <property type="match status" value="1"/>
</dbReference>
<reference evidence="10 11" key="1">
    <citation type="submission" date="2019-07" db="EMBL/GenBank/DDBJ databases">
        <title>Genomes of Cafeteria roenbergensis.</title>
        <authorList>
            <person name="Fischer M.G."/>
            <person name="Hackl T."/>
            <person name="Roman M."/>
        </authorList>
    </citation>
    <scope>NUCLEOTIDE SEQUENCE [LARGE SCALE GENOMIC DNA]</scope>
    <source>
        <strain evidence="10 11">BVI</strain>
    </source>
</reference>
<dbReference type="AlphaFoldDB" id="A0A5A8C5M0"/>
<feature type="transmembrane region" description="Helical" evidence="9">
    <location>
        <begin position="112"/>
        <end position="133"/>
    </location>
</feature>
<dbReference type="GO" id="GO:0006784">
    <property type="term" value="P:heme A biosynthetic process"/>
    <property type="evidence" value="ECO:0007669"/>
    <property type="project" value="TreeGrafter"/>
</dbReference>
<evidence type="ECO:0000313" key="10">
    <source>
        <dbReference type="EMBL" id="KAA0147947.1"/>
    </source>
</evidence>
<evidence type="ECO:0000256" key="5">
    <source>
        <dbReference type="ARBA" id="ARBA00023133"/>
    </source>
</evidence>
<gene>
    <name evidence="10" type="ORF">FNF29_07036</name>
</gene>
<name>A0A5A8C5M0_CAFRO</name>
<proteinExistence type="inferred from homology"/>
<dbReference type="FunFam" id="1.10.357.140:FF:000006">
    <property type="entry name" value="Protoheme IX farnesyltransferase, mitochondrial"/>
    <property type="match status" value="1"/>
</dbReference>
<dbReference type="GO" id="GO:0016020">
    <property type="term" value="C:membrane"/>
    <property type="evidence" value="ECO:0007669"/>
    <property type="project" value="UniProtKB-SubCell"/>
</dbReference>
<evidence type="ECO:0000256" key="2">
    <source>
        <dbReference type="ARBA" id="ARBA00022679"/>
    </source>
</evidence>
<dbReference type="HAMAP" id="MF_00154">
    <property type="entry name" value="CyoE_CtaB"/>
    <property type="match status" value="1"/>
</dbReference>
<dbReference type="PANTHER" id="PTHR43448">
    <property type="entry name" value="PROTOHEME IX FARNESYLTRANSFERASE, MITOCHONDRIAL"/>
    <property type="match status" value="1"/>
</dbReference>
<keyword evidence="2" id="KW-0808">Transferase</keyword>
<evidence type="ECO:0000256" key="9">
    <source>
        <dbReference type="SAM" id="Phobius"/>
    </source>
</evidence>
<dbReference type="OMA" id="MGREPDF"/>
<accession>A0A5A8C5M0</accession>
<evidence type="ECO:0000256" key="3">
    <source>
        <dbReference type="ARBA" id="ARBA00022692"/>
    </source>
</evidence>
<evidence type="ECO:0000256" key="1">
    <source>
        <dbReference type="ARBA" id="ARBA00004141"/>
    </source>
</evidence>
<feature type="transmembrane region" description="Helical" evidence="9">
    <location>
        <begin position="295"/>
        <end position="313"/>
    </location>
</feature>
<feature type="transmembrane region" description="Helical" evidence="9">
    <location>
        <begin position="46"/>
        <end position="63"/>
    </location>
</feature>
<dbReference type="GO" id="GO:0008495">
    <property type="term" value="F:protoheme IX farnesyltransferase activity"/>
    <property type="evidence" value="ECO:0007669"/>
    <property type="project" value="InterPro"/>
</dbReference>
<organism evidence="10 11">
    <name type="scientific">Cafeteria roenbergensis</name>
    <name type="common">Marine flagellate</name>
    <dbReference type="NCBI Taxonomy" id="33653"/>
    <lineage>
        <taxon>Eukaryota</taxon>
        <taxon>Sar</taxon>
        <taxon>Stramenopiles</taxon>
        <taxon>Bigyra</taxon>
        <taxon>Opalozoa</taxon>
        <taxon>Bicosoecida</taxon>
        <taxon>Cafeteriaceae</taxon>
        <taxon>Cafeteria</taxon>
    </lineage>
</organism>
<dbReference type="Gene3D" id="1.10.357.140">
    <property type="entry name" value="UbiA prenyltransferase"/>
    <property type="match status" value="1"/>
</dbReference>
<protein>
    <recommendedName>
        <fullName evidence="7">Heme O synthase</fullName>
    </recommendedName>
</protein>
<comment type="caution">
    <text evidence="10">The sequence shown here is derived from an EMBL/GenBank/DDBJ whole genome shotgun (WGS) entry which is preliminary data.</text>
</comment>
<feature type="transmembrane region" description="Helical" evidence="9">
    <location>
        <begin position="139"/>
        <end position="156"/>
    </location>
</feature>
<dbReference type="EMBL" id="VLTN01000059">
    <property type="protein sequence ID" value="KAA0147947.1"/>
    <property type="molecule type" value="Genomic_DNA"/>
</dbReference>
<comment type="subcellular location">
    <subcellularLocation>
        <location evidence="1">Membrane</location>
        <topology evidence="1">Multi-pass membrane protein</topology>
    </subcellularLocation>
</comment>